<dbReference type="GO" id="GO:0007165">
    <property type="term" value="P:signal transduction"/>
    <property type="evidence" value="ECO:0007669"/>
    <property type="project" value="UniProtKB-KW"/>
</dbReference>
<dbReference type="InterPro" id="IPR004117">
    <property type="entry name" value="7tm6_olfct_rcpt"/>
</dbReference>
<keyword evidence="3" id="KW-0716">Sensory transduction</keyword>
<evidence type="ECO:0000256" key="10">
    <source>
        <dbReference type="SAM" id="Phobius"/>
    </source>
</evidence>
<evidence type="ECO:0000256" key="3">
    <source>
        <dbReference type="ARBA" id="ARBA00022606"/>
    </source>
</evidence>
<organism evidence="11 12">
    <name type="scientific">Rhynocoris fuscipes</name>
    <dbReference type="NCBI Taxonomy" id="488301"/>
    <lineage>
        <taxon>Eukaryota</taxon>
        <taxon>Metazoa</taxon>
        <taxon>Ecdysozoa</taxon>
        <taxon>Arthropoda</taxon>
        <taxon>Hexapoda</taxon>
        <taxon>Insecta</taxon>
        <taxon>Pterygota</taxon>
        <taxon>Neoptera</taxon>
        <taxon>Paraneoptera</taxon>
        <taxon>Hemiptera</taxon>
        <taxon>Heteroptera</taxon>
        <taxon>Panheteroptera</taxon>
        <taxon>Cimicomorpha</taxon>
        <taxon>Reduviidae</taxon>
        <taxon>Harpactorinae</taxon>
        <taxon>Harpactorini</taxon>
        <taxon>Rhynocoris</taxon>
    </lineage>
</organism>
<feature type="transmembrane region" description="Helical" evidence="10">
    <location>
        <begin position="171"/>
        <end position="191"/>
    </location>
</feature>
<evidence type="ECO:0000256" key="6">
    <source>
        <dbReference type="ARBA" id="ARBA00022989"/>
    </source>
</evidence>
<dbReference type="GO" id="GO:0004984">
    <property type="term" value="F:olfactory receptor activity"/>
    <property type="evidence" value="ECO:0007669"/>
    <property type="project" value="InterPro"/>
</dbReference>
<dbReference type="PANTHER" id="PTHR21137">
    <property type="entry name" value="ODORANT RECEPTOR"/>
    <property type="match status" value="1"/>
</dbReference>
<dbReference type="Pfam" id="PF02949">
    <property type="entry name" value="7tm_6"/>
    <property type="match status" value="1"/>
</dbReference>
<evidence type="ECO:0000313" key="11">
    <source>
        <dbReference type="EMBL" id="KAK9507950.1"/>
    </source>
</evidence>
<name>A0AAW1DCV9_9HEMI</name>
<dbReference type="PANTHER" id="PTHR21137:SF35">
    <property type="entry name" value="ODORANT RECEPTOR 19A-RELATED"/>
    <property type="match status" value="1"/>
</dbReference>
<keyword evidence="6 10" id="KW-1133">Transmembrane helix</keyword>
<keyword evidence="12" id="KW-1185">Reference proteome</keyword>
<evidence type="ECO:0000256" key="2">
    <source>
        <dbReference type="ARBA" id="ARBA00022475"/>
    </source>
</evidence>
<dbReference type="AlphaFoldDB" id="A0AAW1DCV9"/>
<keyword evidence="4 10" id="KW-0812">Transmembrane</keyword>
<dbReference type="Proteomes" id="UP001461498">
    <property type="component" value="Unassembled WGS sequence"/>
</dbReference>
<keyword evidence="7 10" id="KW-0472">Membrane</keyword>
<accession>A0AAW1DCV9</accession>
<dbReference type="GO" id="GO:0005549">
    <property type="term" value="F:odorant binding"/>
    <property type="evidence" value="ECO:0007669"/>
    <property type="project" value="InterPro"/>
</dbReference>
<keyword evidence="5" id="KW-0552">Olfaction</keyword>
<comment type="subcellular location">
    <subcellularLocation>
        <location evidence="1">Cell membrane</location>
        <topology evidence="1">Multi-pass membrane protein</topology>
    </subcellularLocation>
</comment>
<protein>
    <submittedName>
        <fullName evidence="11">Uncharacterized protein</fullName>
    </submittedName>
</protein>
<feature type="transmembrane region" description="Helical" evidence="10">
    <location>
        <begin position="6"/>
        <end position="27"/>
    </location>
</feature>
<evidence type="ECO:0000256" key="1">
    <source>
        <dbReference type="ARBA" id="ARBA00004651"/>
    </source>
</evidence>
<proteinExistence type="predicted"/>
<reference evidence="11 12" key="1">
    <citation type="submission" date="2022-12" db="EMBL/GenBank/DDBJ databases">
        <title>Chromosome-level genome assembly of true bugs.</title>
        <authorList>
            <person name="Ma L."/>
            <person name="Li H."/>
        </authorList>
    </citation>
    <scope>NUCLEOTIDE SEQUENCE [LARGE SCALE GENOMIC DNA]</scope>
    <source>
        <strain evidence="11">Lab_2022b</strain>
    </source>
</reference>
<keyword evidence="2" id="KW-1003">Cell membrane</keyword>
<evidence type="ECO:0000256" key="8">
    <source>
        <dbReference type="ARBA" id="ARBA00023170"/>
    </source>
</evidence>
<evidence type="ECO:0000256" key="5">
    <source>
        <dbReference type="ARBA" id="ARBA00022725"/>
    </source>
</evidence>
<gene>
    <name evidence="11" type="ORF">O3M35_007706</name>
</gene>
<evidence type="ECO:0000256" key="7">
    <source>
        <dbReference type="ARBA" id="ARBA00023136"/>
    </source>
</evidence>
<sequence length="192" mass="22191">MAAVVVEVHLSFFFLQFIFAFQMSAYLKMLKKDLEVKGPADEGMYELHKSLLKLIKDYNEIFSGQMYYETVVAPLLPCGRGLLALRQIKTNGFIQLEVIPKILSALSPSFVVCSCGQKIITQVEELHEASYMSRWYEETPRIRKNLLTLMIRTMKPATFNYRQFVTLDYQCLASVLQGIYSFFMFVIKFGMT</sequence>
<evidence type="ECO:0000313" key="12">
    <source>
        <dbReference type="Proteomes" id="UP001461498"/>
    </source>
</evidence>
<evidence type="ECO:0000256" key="4">
    <source>
        <dbReference type="ARBA" id="ARBA00022692"/>
    </source>
</evidence>
<dbReference type="GO" id="GO:0005886">
    <property type="term" value="C:plasma membrane"/>
    <property type="evidence" value="ECO:0007669"/>
    <property type="project" value="UniProtKB-SubCell"/>
</dbReference>
<dbReference type="EMBL" id="JAPXFL010000004">
    <property type="protein sequence ID" value="KAK9507950.1"/>
    <property type="molecule type" value="Genomic_DNA"/>
</dbReference>
<evidence type="ECO:0000256" key="9">
    <source>
        <dbReference type="ARBA" id="ARBA00023224"/>
    </source>
</evidence>
<comment type="caution">
    <text evidence="11">The sequence shown here is derived from an EMBL/GenBank/DDBJ whole genome shotgun (WGS) entry which is preliminary data.</text>
</comment>
<keyword evidence="8" id="KW-0675">Receptor</keyword>
<keyword evidence="9" id="KW-0807">Transducer</keyword>